<dbReference type="EMBL" id="CP019962">
    <property type="protein sequence ID" value="ARD66091.1"/>
    <property type="molecule type" value="Genomic_DNA"/>
</dbReference>
<dbReference type="RefSeq" id="WP_038354094.1">
    <property type="nucleotide sequence ID" value="NZ_CP019962.1"/>
</dbReference>
<proteinExistence type="predicted"/>
<dbReference type="Proteomes" id="UP000192391">
    <property type="component" value="Chromosome"/>
</dbReference>
<organism evidence="1 3">
    <name type="scientific">Eubacterium limosum</name>
    <dbReference type="NCBI Taxonomy" id="1736"/>
    <lineage>
        <taxon>Bacteria</taxon>
        <taxon>Bacillati</taxon>
        <taxon>Bacillota</taxon>
        <taxon>Clostridia</taxon>
        <taxon>Eubacteriales</taxon>
        <taxon>Eubacteriaceae</taxon>
        <taxon>Eubacterium</taxon>
    </lineage>
</organism>
<dbReference type="EMBL" id="CP019962">
    <property type="protein sequence ID" value="ARD64037.1"/>
    <property type="molecule type" value="Genomic_DNA"/>
</dbReference>
<dbReference type="AlphaFoldDB" id="A0AAC9QQV0"/>
<name>A0AAC9QQV0_EUBLI</name>
<accession>A0AAC9QQV0</accession>
<reference evidence="1" key="1">
    <citation type="journal article" date="2015" name="Genome Announc.">
        <title>Draft Genome Sequence of Chemolithoautotrophic Acetogenic Butanol-Producing Eubacterium limosum ATCC 8486.</title>
        <authorList>
            <person name="Song Y."/>
            <person name="Cho B.K."/>
        </authorList>
    </citation>
    <scope>NUCLEOTIDE SEQUENCE</scope>
    <source>
        <strain evidence="1">ATCC 8486</strain>
    </source>
</reference>
<sequence length="125" mass="14096">MNYPKYSLNDIATELGRSKSSVQSRVKALGLKDDRPAAVMTSEALIESANLNDRDSDTLRRLIELRDMLHDNLFSKDTPTTIIAKLSKEYRDTIQAIHEMTETKTDEGGESKLEALFAEFESDAR</sequence>
<dbReference type="KEGG" id="elim:B2M23_00040"/>
<dbReference type="KEGG" id="elim:B2M23_11300"/>
<evidence type="ECO:0000313" key="1">
    <source>
        <dbReference type="EMBL" id="ARD64037.1"/>
    </source>
</evidence>
<reference evidence="1" key="3">
    <citation type="submission" date="2017-02" db="EMBL/GenBank/DDBJ databases">
        <title>Integrative analysis reveals regulation of autotrophic growth of syngas fermenting bacteria at the translational level.</title>
        <authorList>
            <person name="Song Y."/>
            <person name="Shin J."/>
            <person name="Jeong Y."/>
            <person name="Jin S."/>
            <person name="Kim D.R."/>
            <person name="Kim S.C."/>
            <person name="Cho S."/>
            <person name="Cho B.-K."/>
        </authorList>
    </citation>
    <scope>NUCLEOTIDE SEQUENCE</scope>
    <source>
        <strain evidence="1">ATCC 8486</strain>
    </source>
</reference>
<evidence type="ECO:0000313" key="2">
    <source>
        <dbReference type="EMBL" id="ARD66091.1"/>
    </source>
</evidence>
<gene>
    <name evidence="1" type="ORF">B2M23_00040</name>
    <name evidence="2" type="ORF">B2M23_11300</name>
</gene>
<protein>
    <submittedName>
        <fullName evidence="1">Uncharacterized protein</fullName>
    </submittedName>
</protein>
<reference evidence="3" key="2">
    <citation type="journal article" date="2017" name="Sci. Rep.">
        <title>Determination of the Genome and Primary Transcriptome of Syngas Fermenting Eubacterium limosum ATCC 8486.</title>
        <authorList>
            <person name="Song Y."/>
            <person name="Shin J."/>
            <person name="Jeong Y."/>
            <person name="Jin S."/>
            <person name="Lee J.K."/>
            <person name="Kim D.R."/>
            <person name="Kim S.C."/>
            <person name="Cho S."/>
            <person name="Cho B.K."/>
        </authorList>
    </citation>
    <scope>NUCLEOTIDE SEQUENCE [LARGE SCALE GENOMIC DNA]</scope>
    <source>
        <strain evidence="3">ATCC 8486</strain>
    </source>
</reference>
<evidence type="ECO:0000313" key="3">
    <source>
        <dbReference type="Proteomes" id="UP000192391"/>
    </source>
</evidence>